<sequence>MTDAIARAHDIAAIASNSSSHDVVRWHSPFGPELQYLAAHPTQTAIVAAMLACVGVFVHVARERVNALKAEFLSDGVDLTRVEDRIDTLQYLKKMHERGMLPLGLEVCAMKQAENEVLFLGPVGVEKWRAYYRERGIDIDGAEDMKRVQKYVRDLHYLEGCLLEVDVESLMLSDGN</sequence>
<protein>
    <submittedName>
        <fullName evidence="2">Predicted protein</fullName>
    </submittedName>
</protein>
<dbReference type="Proteomes" id="UP000001876">
    <property type="component" value="Unassembled WGS sequence"/>
</dbReference>
<evidence type="ECO:0000256" key="1">
    <source>
        <dbReference type="SAM" id="Phobius"/>
    </source>
</evidence>
<evidence type="ECO:0000313" key="3">
    <source>
        <dbReference type="Proteomes" id="UP000001876"/>
    </source>
</evidence>
<name>C1MRV1_MICPC</name>
<dbReference type="EMBL" id="GG663739">
    <property type="protein sequence ID" value="EEH57391.1"/>
    <property type="molecule type" value="Genomic_DNA"/>
</dbReference>
<accession>C1MRV1</accession>
<organism evidence="3">
    <name type="scientific">Micromonas pusilla (strain CCMP1545)</name>
    <name type="common">Picoplanktonic green alga</name>
    <dbReference type="NCBI Taxonomy" id="564608"/>
    <lineage>
        <taxon>Eukaryota</taxon>
        <taxon>Viridiplantae</taxon>
        <taxon>Chlorophyta</taxon>
        <taxon>Mamiellophyceae</taxon>
        <taxon>Mamiellales</taxon>
        <taxon>Mamiellaceae</taxon>
        <taxon>Micromonas</taxon>
    </lineage>
</organism>
<proteinExistence type="predicted"/>
<keyword evidence="1" id="KW-0472">Membrane</keyword>
<keyword evidence="1" id="KW-1133">Transmembrane helix</keyword>
<feature type="transmembrane region" description="Helical" evidence="1">
    <location>
        <begin position="42"/>
        <end position="61"/>
    </location>
</feature>
<gene>
    <name evidence="2" type="ORF">MICPUCDRAFT_58241</name>
</gene>
<keyword evidence="1" id="KW-0812">Transmembrane</keyword>
<dbReference type="GeneID" id="9684014"/>
<dbReference type="RefSeq" id="XP_003058936.1">
    <property type="nucleotide sequence ID" value="XM_003058890.1"/>
</dbReference>
<evidence type="ECO:0000313" key="2">
    <source>
        <dbReference type="EMBL" id="EEH57391.1"/>
    </source>
</evidence>
<dbReference type="OrthoDB" id="10484170at2759"/>
<dbReference type="KEGG" id="mpp:MICPUCDRAFT_58241"/>
<reference evidence="2 3" key="1">
    <citation type="journal article" date="2009" name="Science">
        <title>Green evolution and dynamic adaptations revealed by genomes of the marine picoeukaryotes Micromonas.</title>
        <authorList>
            <person name="Worden A.Z."/>
            <person name="Lee J.H."/>
            <person name="Mock T."/>
            <person name="Rouze P."/>
            <person name="Simmons M.P."/>
            <person name="Aerts A.L."/>
            <person name="Allen A.E."/>
            <person name="Cuvelier M.L."/>
            <person name="Derelle E."/>
            <person name="Everett M.V."/>
            <person name="Foulon E."/>
            <person name="Grimwood J."/>
            <person name="Gundlach H."/>
            <person name="Henrissat B."/>
            <person name="Napoli C."/>
            <person name="McDonald S.M."/>
            <person name="Parker M.S."/>
            <person name="Rombauts S."/>
            <person name="Salamov A."/>
            <person name="Von Dassow P."/>
            <person name="Badger J.H."/>
            <person name="Coutinho P.M."/>
            <person name="Demir E."/>
            <person name="Dubchak I."/>
            <person name="Gentemann C."/>
            <person name="Eikrem W."/>
            <person name="Gready J.E."/>
            <person name="John U."/>
            <person name="Lanier W."/>
            <person name="Lindquist E.A."/>
            <person name="Lucas S."/>
            <person name="Mayer K.F."/>
            <person name="Moreau H."/>
            <person name="Not F."/>
            <person name="Otillar R."/>
            <person name="Panaud O."/>
            <person name="Pangilinan J."/>
            <person name="Paulsen I."/>
            <person name="Piegu B."/>
            <person name="Poliakov A."/>
            <person name="Robbens S."/>
            <person name="Schmutz J."/>
            <person name="Toulza E."/>
            <person name="Wyss T."/>
            <person name="Zelensky A."/>
            <person name="Zhou K."/>
            <person name="Armbrust E.V."/>
            <person name="Bhattacharya D."/>
            <person name="Goodenough U.W."/>
            <person name="Van de Peer Y."/>
            <person name="Grigoriev I.V."/>
        </authorList>
    </citation>
    <scope>NUCLEOTIDE SEQUENCE [LARGE SCALE GENOMIC DNA]</scope>
    <source>
        <strain evidence="2 3">CCMP1545</strain>
    </source>
</reference>
<keyword evidence="3" id="KW-1185">Reference proteome</keyword>
<dbReference type="AlphaFoldDB" id="C1MRV1"/>